<dbReference type="PANTHER" id="PTHR43238">
    <property type="entry name" value="GDP-L-FUCOSE SYNTHASE"/>
    <property type="match status" value="1"/>
</dbReference>
<dbReference type="InterPro" id="IPR001509">
    <property type="entry name" value="Epimerase_deHydtase"/>
</dbReference>
<reference evidence="2" key="4">
    <citation type="submission" date="2025-08" db="UniProtKB">
        <authorList>
            <consortium name="Ensembl"/>
        </authorList>
    </citation>
    <scope>IDENTIFICATION</scope>
</reference>
<organism evidence="2 3">
    <name type="scientific">Electrophorus electricus</name>
    <name type="common">Electric eel</name>
    <name type="synonym">Gymnotus electricus</name>
    <dbReference type="NCBI Taxonomy" id="8005"/>
    <lineage>
        <taxon>Eukaryota</taxon>
        <taxon>Metazoa</taxon>
        <taxon>Chordata</taxon>
        <taxon>Craniata</taxon>
        <taxon>Vertebrata</taxon>
        <taxon>Euteleostomi</taxon>
        <taxon>Actinopterygii</taxon>
        <taxon>Neopterygii</taxon>
        <taxon>Teleostei</taxon>
        <taxon>Ostariophysi</taxon>
        <taxon>Gymnotiformes</taxon>
        <taxon>Gymnotoidei</taxon>
        <taxon>Gymnotidae</taxon>
        <taxon>Electrophorus</taxon>
    </lineage>
</organism>
<dbReference type="AlphaFoldDB" id="A0A4W4F760"/>
<evidence type="ECO:0000259" key="1">
    <source>
        <dbReference type="Pfam" id="PF01370"/>
    </source>
</evidence>
<dbReference type="GO" id="GO:0050577">
    <property type="term" value="F:GDP-L-fucose synthase activity"/>
    <property type="evidence" value="ECO:0007669"/>
    <property type="project" value="TreeGrafter"/>
</dbReference>
<reference evidence="3" key="2">
    <citation type="journal article" date="2017" name="Sci. Adv.">
        <title>A tail of two voltages: Proteomic comparison of the three electric organs of the electric eel.</title>
        <authorList>
            <person name="Traeger L.L."/>
            <person name="Sabat G."/>
            <person name="Barrett-Wilt G.A."/>
            <person name="Wells G.B."/>
            <person name="Sussman M.R."/>
        </authorList>
    </citation>
    <scope>NUCLEOTIDE SEQUENCE [LARGE SCALE GENOMIC DNA]</scope>
</reference>
<keyword evidence="3" id="KW-1185">Reference proteome</keyword>
<reference evidence="2" key="3">
    <citation type="submission" date="2020-05" db="EMBL/GenBank/DDBJ databases">
        <title>Electrophorus electricus (electric eel) genome, fEleEle1, primary haplotype.</title>
        <authorList>
            <person name="Myers G."/>
            <person name="Meyer A."/>
            <person name="Fedrigo O."/>
            <person name="Formenti G."/>
            <person name="Rhie A."/>
            <person name="Tracey A."/>
            <person name="Sims Y."/>
            <person name="Jarvis E.D."/>
        </authorList>
    </citation>
    <scope>NUCLEOTIDE SEQUENCE [LARGE SCALE GENOMIC DNA]</scope>
</reference>
<dbReference type="STRING" id="8005.ENSEEEP00000019801"/>
<reference evidence="3" key="1">
    <citation type="journal article" date="2014" name="Science">
        <title>Nonhuman genetics. Genomic basis for the convergent evolution of electric organs.</title>
        <authorList>
            <person name="Gallant J.R."/>
            <person name="Traeger L.L."/>
            <person name="Volkening J.D."/>
            <person name="Moffett H."/>
            <person name="Chen P.H."/>
            <person name="Novina C.D."/>
            <person name="Phillips G.N.Jr."/>
            <person name="Anand R."/>
            <person name="Wells G.B."/>
            <person name="Pinch M."/>
            <person name="Guth R."/>
            <person name="Unguez G.A."/>
            <person name="Albert J.S."/>
            <person name="Zakon H.H."/>
            <person name="Samanta M.P."/>
            <person name="Sussman M.R."/>
        </authorList>
    </citation>
    <scope>NUCLEOTIDE SEQUENCE [LARGE SCALE GENOMIC DNA]</scope>
</reference>
<name>A0A4W4F760_ELEEL</name>
<dbReference type="Proteomes" id="UP000314983">
    <property type="component" value="Chromosome 16"/>
</dbReference>
<proteinExistence type="predicted"/>
<reference evidence="2" key="5">
    <citation type="submission" date="2025-09" db="UniProtKB">
        <authorList>
            <consortium name="Ensembl"/>
        </authorList>
    </citation>
    <scope>IDENTIFICATION</scope>
</reference>
<dbReference type="PANTHER" id="PTHR43238:SF1">
    <property type="entry name" value="GDP-L-FUCOSE SYNTHASE"/>
    <property type="match status" value="1"/>
</dbReference>
<accession>A0A4W4F760</accession>
<feature type="domain" description="NAD-dependent epimerase/dehydratase" evidence="1">
    <location>
        <begin position="44"/>
        <end position="107"/>
    </location>
</feature>
<dbReference type="SUPFAM" id="SSF51735">
    <property type="entry name" value="NAD(P)-binding Rossmann-fold domains"/>
    <property type="match status" value="1"/>
</dbReference>
<evidence type="ECO:0000313" key="3">
    <source>
        <dbReference type="Proteomes" id="UP000314983"/>
    </source>
</evidence>
<dbReference type="GeneTree" id="ENSGT00390000004681"/>
<protein>
    <recommendedName>
        <fullName evidence="1">NAD-dependent epimerase/dehydratase domain-containing protein</fullName>
    </recommendedName>
</protein>
<evidence type="ECO:0000313" key="2">
    <source>
        <dbReference type="Ensembl" id="ENSEEEP00000019801.2"/>
    </source>
</evidence>
<dbReference type="Gene3D" id="3.90.25.10">
    <property type="entry name" value="UDP-galactose 4-epimerase, domain 1"/>
    <property type="match status" value="1"/>
</dbReference>
<sequence>MEGKMDPKRVLVTGGSGLVGKAIDIHFILEMFLKTTYSIDETMIHNGAPHWTNSGYAYAKQMVDGLFSAIRMEVTAIIPTNIFSPHDNFSIEDTHVLPALVHKAYTANGRKYTHRHPVDKLFIQLNVQCQSYSVIEDFLSKPEYSAQTSSLALTSFVQYDTSKINGQMKKTVNNAKLRRYRPDFTVKETCDWFAANHDRARK</sequence>
<dbReference type="Ensembl" id="ENSEEET00000020019.2">
    <property type="protein sequence ID" value="ENSEEEP00000019801.2"/>
    <property type="gene ID" value="ENSEEEG00000009689.2"/>
</dbReference>
<dbReference type="InterPro" id="IPR036291">
    <property type="entry name" value="NAD(P)-bd_dom_sf"/>
</dbReference>
<dbReference type="Pfam" id="PF01370">
    <property type="entry name" value="Epimerase"/>
    <property type="match status" value="1"/>
</dbReference>